<protein>
    <submittedName>
        <fullName evidence="2">Uncharacterized protein</fullName>
    </submittedName>
</protein>
<evidence type="ECO:0000256" key="1">
    <source>
        <dbReference type="SAM" id="Phobius"/>
    </source>
</evidence>
<sequence>MKILSILFAHLVVRVWPVVFLLDGLITFFVWRYTKENPLLVFVCILIPISIFAFSIRRLCRKTIVRYGERAHAIMETVSEVTNPLIRAENGRTFHYVFSFVDASGQRHTKFFLKSGDSPTAVQEGDHALTYPKEKFVRYPKLGEKFEVLYLKGLEKHPIILNTGNSEFVRHIQEEYRQNIIRQLSDRVSKAKILADADPYNPERQRLYQQAQQDLYNYQQFGTEPMLVESFSRGLVFKSNP</sequence>
<keyword evidence="1" id="KW-1133">Transmembrane helix</keyword>
<evidence type="ECO:0000313" key="4">
    <source>
        <dbReference type="Proteomes" id="UP001149607"/>
    </source>
</evidence>
<reference evidence="3" key="2">
    <citation type="submission" date="2024-02" db="EMBL/GenBank/DDBJ databases">
        <title>Neisseria leonii sp. nov.</title>
        <authorList>
            <person name="Boutroux M."/>
            <person name="Favre-Rochex S."/>
            <person name="Gorgette O."/>
            <person name="Touak G."/>
            <person name="Muhle E."/>
            <person name="Chesneau O."/>
            <person name="Clermont D."/>
            <person name="Rahi P."/>
        </authorList>
    </citation>
    <scope>NUCLEOTIDE SEQUENCE</scope>
    <source>
        <strain evidence="3">51.81</strain>
    </source>
</reference>
<dbReference type="EMBL" id="CP146598">
    <property type="protein sequence ID" value="WWY02364.1"/>
    <property type="molecule type" value="Genomic_DNA"/>
</dbReference>
<dbReference type="Proteomes" id="UP001149607">
    <property type="component" value="Chromosome"/>
</dbReference>
<gene>
    <name evidence="2" type="ORF">ORY91_001281</name>
    <name evidence="3" type="ORF">V9W64_06425</name>
</gene>
<evidence type="ECO:0000313" key="2">
    <source>
        <dbReference type="EMBL" id="MDD9327868.1"/>
    </source>
</evidence>
<keyword evidence="1" id="KW-0812">Transmembrane</keyword>
<name>A0A9X4IE71_9NEIS</name>
<dbReference type="RefSeq" id="WP_274585033.1">
    <property type="nucleotide sequence ID" value="NZ_CP146598.1"/>
</dbReference>
<dbReference type="EMBL" id="JAPQFL010000003">
    <property type="protein sequence ID" value="MDD9327868.1"/>
    <property type="molecule type" value="Genomic_DNA"/>
</dbReference>
<accession>A0A9X4IE71</accession>
<feature type="transmembrane region" description="Helical" evidence="1">
    <location>
        <begin position="39"/>
        <end position="56"/>
    </location>
</feature>
<keyword evidence="1" id="KW-0472">Membrane</keyword>
<evidence type="ECO:0000313" key="3">
    <source>
        <dbReference type="EMBL" id="WWY02364.1"/>
    </source>
</evidence>
<keyword evidence="4" id="KW-1185">Reference proteome</keyword>
<feature type="transmembrane region" description="Helical" evidence="1">
    <location>
        <begin position="12"/>
        <end position="33"/>
    </location>
</feature>
<proteinExistence type="predicted"/>
<organism evidence="2">
    <name type="scientific">Neisseria leonii</name>
    <dbReference type="NCBI Taxonomy" id="2995413"/>
    <lineage>
        <taxon>Bacteria</taxon>
        <taxon>Pseudomonadati</taxon>
        <taxon>Pseudomonadota</taxon>
        <taxon>Betaproteobacteria</taxon>
        <taxon>Neisseriales</taxon>
        <taxon>Neisseriaceae</taxon>
        <taxon>Neisseria</taxon>
    </lineage>
</organism>
<dbReference type="AlphaFoldDB" id="A0A9X4IE71"/>
<reference evidence="2" key="1">
    <citation type="submission" date="2022-10" db="EMBL/GenBank/DDBJ databases">
        <authorList>
            <person name="Boutroux M."/>
        </authorList>
    </citation>
    <scope>NUCLEOTIDE SEQUENCE</scope>
    <source>
        <strain evidence="2">51.81</strain>
    </source>
</reference>